<dbReference type="PROSITE" id="PS52016">
    <property type="entry name" value="TONB_DEPENDENT_REC_3"/>
    <property type="match status" value="1"/>
</dbReference>
<keyword evidence="17" id="KW-1185">Reference proteome</keyword>
<evidence type="ECO:0000256" key="6">
    <source>
        <dbReference type="ARBA" id="ARBA00023004"/>
    </source>
</evidence>
<dbReference type="SUPFAM" id="SSF56935">
    <property type="entry name" value="Porins"/>
    <property type="match status" value="1"/>
</dbReference>
<dbReference type="GO" id="GO:0009279">
    <property type="term" value="C:cell outer membrane"/>
    <property type="evidence" value="ECO:0007669"/>
    <property type="project" value="UniProtKB-SubCell"/>
</dbReference>
<dbReference type="PANTHER" id="PTHR32552:SF81">
    <property type="entry name" value="TONB-DEPENDENT OUTER MEMBRANE RECEPTOR"/>
    <property type="match status" value="1"/>
</dbReference>
<evidence type="ECO:0000259" key="15">
    <source>
        <dbReference type="Pfam" id="PF07715"/>
    </source>
</evidence>
<dbReference type="PROSITE" id="PS51318">
    <property type="entry name" value="TAT"/>
    <property type="match status" value="1"/>
</dbReference>
<keyword evidence="10 11" id="KW-0998">Cell outer membrane</keyword>
<evidence type="ECO:0000256" key="1">
    <source>
        <dbReference type="ARBA" id="ARBA00004571"/>
    </source>
</evidence>
<evidence type="ECO:0000313" key="16">
    <source>
        <dbReference type="EMBL" id="GLI92340.1"/>
    </source>
</evidence>
<keyword evidence="13" id="KW-0732">Signal</keyword>
<feature type="chain" id="PRO_5040985570" evidence="13">
    <location>
        <begin position="38"/>
        <end position="836"/>
    </location>
</feature>
<feature type="domain" description="TonB-dependent receptor-like beta-barrel" evidence="14">
    <location>
        <begin position="268"/>
        <end position="797"/>
    </location>
</feature>
<dbReference type="InterPro" id="IPR012910">
    <property type="entry name" value="Plug_dom"/>
</dbReference>
<evidence type="ECO:0000256" key="2">
    <source>
        <dbReference type="ARBA" id="ARBA00022448"/>
    </source>
</evidence>
<dbReference type="InterPro" id="IPR000531">
    <property type="entry name" value="Beta-barrel_TonB"/>
</dbReference>
<evidence type="ECO:0000256" key="7">
    <source>
        <dbReference type="ARBA" id="ARBA00023065"/>
    </source>
</evidence>
<keyword evidence="4" id="KW-0410">Iron transport</keyword>
<comment type="subcellular location">
    <subcellularLocation>
        <location evidence="1 11">Cell outer membrane</location>
        <topology evidence="1 11">Multi-pass membrane protein</topology>
    </subcellularLocation>
</comment>
<dbReference type="Gene3D" id="2.40.170.20">
    <property type="entry name" value="TonB-dependent receptor, beta-barrel domain"/>
    <property type="match status" value="1"/>
</dbReference>
<dbReference type="PANTHER" id="PTHR32552">
    <property type="entry name" value="FERRICHROME IRON RECEPTOR-RELATED"/>
    <property type="match status" value="1"/>
</dbReference>
<keyword evidence="7" id="KW-0406">Ion transport</keyword>
<comment type="similarity">
    <text evidence="11 12">Belongs to the TonB-dependent receptor family.</text>
</comment>
<evidence type="ECO:0000256" key="8">
    <source>
        <dbReference type="ARBA" id="ARBA00023077"/>
    </source>
</evidence>
<keyword evidence="5 11" id="KW-0812">Transmembrane</keyword>
<keyword evidence="6" id="KW-0408">Iron</keyword>
<organism evidence="16 17">
    <name type="scientific">Methylocystis echinoides</name>
    <dbReference type="NCBI Taxonomy" id="29468"/>
    <lineage>
        <taxon>Bacteria</taxon>
        <taxon>Pseudomonadati</taxon>
        <taxon>Pseudomonadota</taxon>
        <taxon>Alphaproteobacteria</taxon>
        <taxon>Hyphomicrobiales</taxon>
        <taxon>Methylocystaceae</taxon>
        <taxon>Methylocystis</taxon>
    </lineage>
</organism>
<reference evidence="16" key="1">
    <citation type="journal article" date="2023" name="Int. J. Syst. Evol. Microbiol.">
        <title>Methylocystis iwaonis sp. nov., a type II methane-oxidizing bacterium from surface soil of a rice paddy field in Japan, and emended description of the genus Methylocystis (ex Whittenbury et al. 1970) Bowman et al. 1993.</title>
        <authorList>
            <person name="Kaise H."/>
            <person name="Sawadogo J.B."/>
            <person name="Alam M.S."/>
            <person name="Ueno C."/>
            <person name="Dianou D."/>
            <person name="Shinjo R."/>
            <person name="Asakawa S."/>
        </authorList>
    </citation>
    <scope>NUCLEOTIDE SEQUENCE</scope>
    <source>
        <strain evidence="16">LMG27198</strain>
    </source>
</reference>
<proteinExistence type="inferred from homology"/>
<name>A0A9W6GT26_9HYPH</name>
<accession>A0A9W6GT26</accession>
<dbReference type="Proteomes" id="UP001144323">
    <property type="component" value="Unassembled WGS sequence"/>
</dbReference>
<evidence type="ECO:0000256" key="13">
    <source>
        <dbReference type="SAM" id="SignalP"/>
    </source>
</evidence>
<evidence type="ECO:0000256" key="3">
    <source>
        <dbReference type="ARBA" id="ARBA00022452"/>
    </source>
</evidence>
<keyword evidence="8 12" id="KW-0798">TonB box</keyword>
<protein>
    <submittedName>
        <fullName evidence="16">TonB-dependent receptor</fullName>
    </submittedName>
</protein>
<dbReference type="GO" id="GO:0006826">
    <property type="term" value="P:iron ion transport"/>
    <property type="evidence" value="ECO:0007669"/>
    <property type="project" value="UniProtKB-KW"/>
</dbReference>
<keyword evidence="9 11" id="KW-0472">Membrane</keyword>
<feature type="signal peptide" evidence="13">
    <location>
        <begin position="1"/>
        <end position="37"/>
    </location>
</feature>
<dbReference type="InterPro" id="IPR039426">
    <property type="entry name" value="TonB-dep_rcpt-like"/>
</dbReference>
<dbReference type="EMBL" id="BSEC01000001">
    <property type="protein sequence ID" value="GLI92340.1"/>
    <property type="molecule type" value="Genomic_DNA"/>
</dbReference>
<evidence type="ECO:0000256" key="9">
    <source>
        <dbReference type="ARBA" id="ARBA00023136"/>
    </source>
</evidence>
<keyword evidence="3 11" id="KW-1134">Transmembrane beta strand</keyword>
<evidence type="ECO:0000256" key="5">
    <source>
        <dbReference type="ARBA" id="ARBA00022692"/>
    </source>
</evidence>
<dbReference type="InterPro" id="IPR006311">
    <property type="entry name" value="TAT_signal"/>
</dbReference>
<comment type="caution">
    <text evidence="16">The sequence shown here is derived from an EMBL/GenBank/DDBJ whole genome shotgun (WGS) entry which is preliminary data.</text>
</comment>
<keyword evidence="16" id="KW-0675">Receptor</keyword>
<sequence>MASNALAFRRRLLSSVGLASVALAGGIALSSTGQALAEDKPKPSDVQDTQVEEVKVTARKREEKVQDVPLPISVVGAKTQERERLERLQDFAQKVPNFVPSITNPRTSAMSIRGISGISGGADGSESAVGLIVDNVFYTHVGFQWADFVDLQSLEVVRGPQGTLLGKNTTVGAVVIRTQLPSFARSATSETTFGNYDRVTQKLNVTGPIIDDKLAYRVTLYYDRGNGWINNQFNSQQLLDNNRWGVRGQLYYVGDNFTDRFIFDRLRSDEYNNYGGVWGNSFPFYANGAPARTYAQNLASRLRMPILTYSPYQPYLTRLGKLDQRTTGASNELNYQLGDNTLTAVSAWREFILHPNNAMGNQLTDISSNAYDVTVDQYSHETRLASPAGQELEWTIGNYNLYERIFSYNHVDYGSDASQWFANNFNANPLNLWGLSYRNDGKARTFSTAAFGQATWHIDEQWAVTAGLRDTYEIREGSNFGWIQGIPNSTSLPFTMQQINAVSQATGGTTYFDTGGQSQAVNSLSGLFNPSYRYNENIMAYGSAARGEKSGAVNTQALPILNSRGQFLAWQPVITKPEVSWDYELGLKTNWLEDKLILNGNFYWNDIFDFQSVLVNTDYADVTGVPIRKNFLGNIGHVRLRGFEFDGRWSPIDRLWFTFSGAYTNAQYVDYAKAAPPNEWLWPASANVNGVNAPLYMSLSGHSITGGVAGNNPVAPVSANVGFNHEYPLGAAFREYGYTGPVSLFSYSNAAWSAKTQLSAPNSIYPLYMPSYAIWNAGVGLKTDDDTYSFNLFVRNLLDERIIIAQNVGNPTTAPSLTFSANNPRTFGATLRIKLY</sequence>
<evidence type="ECO:0000256" key="11">
    <source>
        <dbReference type="PROSITE-ProRule" id="PRU01360"/>
    </source>
</evidence>
<dbReference type="Pfam" id="PF07715">
    <property type="entry name" value="Plug"/>
    <property type="match status" value="1"/>
</dbReference>
<evidence type="ECO:0000259" key="14">
    <source>
        <dbReference type="Pfam" id="PF00593"/>
    </source>
</evidence>
<dbReference type="AlphaFoldDB" id="A0A9W6GT26"/>
<evidence type="ECO:0000256" key="12">
    <source>
        <dbReference type="RuleBase" id="RU003357"/>
    </source>
</evidence>
<gene>
    <name evidence="16" type="primary">fyuA</name>
    <name evidence="16" type="ORF">LMG27198_13320</name>
</gene>
<evidence type="ECO:0000256" key="10">
    <source>
        <dbReference type="ARBA" id="ARBA00023237"/>
    </source>
</evidence>
<evidence type="ECO:0000256" key="4">
    <source>
        <dbReference type="ARBA" id="ARBA00022496"/>
    </source>
</evidence>
<dbReference type="RefSeq" id="WP_281801494.1">
    <property type="nucleotide sequence ID" value="NZ_BSEC01000001.1"/>
</dbReference>
<feature type="domain" description="TonB-dependent receptor plug" evidence="15">
    <location>
        <begin position="65"/>
        <end position="172"/>
    </location>
</feature>
<dbReference type="InterPro" id="IPR036942">
    <property type="entry name" value="Beta-barrel_TonB_sf"/>
</dbReference>
<dbReference type="Pfam" id="PF00593">
    <property type="entry name" value="TonB_dep_Rec_b-barrel"/>
    <property type="match status" value="1"/>
</dbReference>
<keyword evidence="2 11" id="KW-0813">Transport</keyword>
<evidence type="ECO:0000313" key="17">
    <source>
        <dbReference type="Proteomes" id="UP001144323"/>
    </source>
</evidence>